<feature type="transmembrane region" description="Helical" evidence="1">
    <location>
        <begin position="134"/>
        <end position="152"/>
    </location>
</feature>
<sequence>MYNRDRKVTTVLIIAFAAHIVSGLVIQLVAGINGISISDPGVVICAGKILPKWVYLVWIAPILFELTVLGLSLNKGIEYYRAVCPVTNMRLRASRRSLVYILLRDSITFPFLGLLAAVLNLLTWMSYSRYVPQFTFMILSFIPCILGCRLVLNLREAYYKPFLEEAGANDTHSFELGFSAEVQDDSRIGTEAGLANSGGLYQRYSLTQMNSRSGESLRIPREHDLEPPG</sequence>
<accession>A0A8S0WJC1</accession>
<dbReference type="AlphaFoldDB" id="A0A8S0WJC1"/>
<evidence type="ECO:0000313" key="3">
    <source>
        <dbReference type="Proteomes" id="UP000467700"/>
    </source>
</evidence>
<gene>
    <name evidence="2" type="ORF">AAE3_LOCUS13337</name>
</gene>
<feature type="transmembrane region" description="Helical" evidence="1">
    <location>
        <begin position="53"/>
        <end position="73"/>
    </location>
</feature>
<dbReference type="EMBL" id="CACVBS010000101">
    <property type="protein sequence ID" value="CAA7271091.1"/>
    <property type="molecule type" value="Genomic_DNA"/>
</dbReference>
<dbReference type="Proteomes" id="UP000467700">
    <property type="component" value="Unassembled WGS sequence"/>
</dbReference>
<keyword evidence="1" id="KW-1133">Transmembrane helix</keyword>
<feature type="transmembrane region" description="Helical" evidence="1">
    <location>
        <begin position="12"/>
        <end position="33"/>
    </location>
</feature>
<reference evidence="2 3" key="1">
    <citation type="submission" date="2020-01" db="EMBL/GenBank/DDBJ databases">
        <authorList>
            <person name="Gupta K D."/>
        </authorList>
    </citation>
    <scope>NUCLEOTIDE SEQUENCE [LARGE SCALE GENOMIC DNA]</scope>
</reference>
<keyword evidence="3" id="KW-1185">Reference proteome</keyword>
<feature type="transmembrane region" description="Helical" evidence="1">
    <location>
        <begin position="98"/>
        <end position="122"/>
    </location>
</feature>
<evidence type="ECO:0000313" key="2">
    <source>
        <dbReference type="EMBL" id="CAA7271091.1"/>
    </source>
</evidence>
<organism evidence="2 3">
    <name type="scientific">Cyclocybe aegerita</name>
    <name type="common">Black poplar mushroom</name>
    <name type="synonym">Agrocybe aegerita</name>
    <dbReference type="NCBI Taxonomy" id="1973307"/>
    <lineage>
        <taxon>Eukaryota</taxon>
        <taxon>Fungi</taxon>
        <taxon>Dikarya</taxon>
        <taxon>Basidiomycota</taxon>
        <taxon>Agaricomycotina</taxon>
        <taxon>Agaricomycetes</taxon>
        <taxon>Agaricomycetidae</taxon>
        <taxon>Agaricales</taxon>
        <taxon>Agaricineae</taxon>
        <taxon>Bolbitiaceae</taxon>
        <taxon>Cyclocybe</taxon>
    </lineage>
</organism>
<keyword evidence="1" id="KW-0472">Membrane</keyword>
<keyword evidence="1" id="KW-0812">Transmembrane</keyword>
<dbReference type="OrthoDB" id="2638860at2759"/>
<proteinExistence type="predicted"/>
<protein>
    <submittedName>
        <fullName evidence="2">Uncharacterized protein</fullName>
    </submittedName>
</protein>
<evidence type="ECO:0000256" key="1">
    <source>
        <dbReference type="SAM" id="Phobius"/>
    </source>
</evidence>
<name>A0A8S0WJC1_CYCAE</name>
<comment type="caution">
    <text evidence="2">The sequence shown here is derived from an EMBL/GenBank/DDBJ whole genome shotgun (WGS) entry which is preliminary data.</text>
</comment>